<evidence type="ECO:0000256" key="15">
    <source>
        <dbReference type="ARBA" id="ARBA00047527"/>
    </source>
</evidence>
<keyword evidence="8" id="KW-0131">Cell cycle</keyword>
<feature type="domain" description="Enolpyruvate transferase" evidence="16">
    <location>
        <begin position="1"/>
        <end position="186"/>
    </location>
</feature>
<name>A0A1F4VAV9_UNCKA</name>
<dbReference type="PANTHER" id="PTHR43783:SF1">
    <property type="entry name" value="UDP-N-ACETYLGLUCOSAMINE 1-CARBOXYVINYLTRANSFERASE"/>
    <property type="match status" value="1"/>
</dbReference>
<keyword evidence="6" id="KW-0133">Cell shape</keyword>
<evidence type="ECO:0000256" key="3">
    <source>
        <dbReference type="ARBA" id="ARBA00022490"/>
    </source>
</evidence>
<evidence type="ECO:0000256" key="2">
    <source>
        <dbReference type="ARBA" id="ARBA00004752"/>
    </source>
</evidence>
<accession>A0A1F4VAV9</accession>
<evidence type="ECO:0000256" key="9">
    <source>
        <dbReference type="ARBA" id="ARBA00023316"/>
    </source>
</evidence>
<comment type="subcellular location">
    <subcellularLocation>
        <location evidence="1">Cytoplasm</location>
    </subcellularLocation>
</comment>
<evidence type="ECO:0000259" key="16">
    <source>
        <dbReference type="Pfam" id="PF00275"/>
    </source>
</evidence>
<evidence type="ECO:0000256" key="12">
    <source>
        <dbReference type="ARBA" id="ARBA00039754"/>
    </source>
</evidence>
<keyword evidence="3" id="KW-0963">Cytoplasm</keyword>
<dbReference type="STRING" id="1802620.A3D91_04760"/>
<dbReference type="InterPro" id="IPR036968">
    <property type="entry name" value="Enolpyruvate_Tfrase_sf"/>
</dbReference>
<dbReference type="InterPro" id="IPR050068">
    <property type="entry name" value="MurA_subfamily"/>
</dbReference>
<evidence type="ECO:0000256" key="7">
    <source>
        <dbReference type="ARBA" id="ARBA00022984"/>
    </source>
</evidence>
<keyword evidence="4" id="KW-0132">Cell division</keyword>
<dbReference type="GO" id="GO:0008760">
    <property type="term" value="F:UDP-N-acetylglucosamine 1-carboxyvinyltransferase activity"/>
    <property type="evidence" value="ECO:0007669"/>
    <property type="project" value="UniProtKB-EC"/>
</dbReference>
<keyword evidence="7" id="KW-0573">Peptidoglycan synthesis</keyword>
<comment type="catalytic activity">
    <reaction evidence="15">
        <text>phosphoenolpyruvate + UDP-N-acetyl-alpha-D-glucosamine = UDP-N-acetyl-3-O-(1-carboxyvinyl)-alpha-D-glucosamine + phosphate</text>
        <dbReference type="Rhea" id="RHEA:18681"/>
        <dbReference type="ChEBI" id="CHEBI:43474"/>
        <dbReference type="ChEBI" id="CHEBI:57705"/>
        <dbReference type="ChEBI" id="CHEBI:58702"/>
        <dbReference type="ChEBI" id="CHEBI:68483"/>
        <dbReference type="EC" id="2.5.1.7"/>
    </reaction>
</comment>
<dbReference type="EC" id="2.5.1.7" evidence="11"/>
<evidence type="ECO:0000256" key="6">
    <source>
        <dbReference type="ARBA" id="ARBA00022960"/>
    </source>
</evidence>
<reference evidence="17 18" key="1">
    <citation type="journal article" date="2016" name="Nat. Commun.">
        <title>Thousands of microbial genomes shed light on interconnected biogeochemical processes in an aquifer system.</title>
        <authorList>
            <person name="Anantharaman K."/>
            <person name="Brown C.T."/>
            <person name="Hug L.A."/>
            <person name="Sharon I."/>
            <person name="Castelle C.J."/>
            <person name="Probst A.J."/>
            <person name="Thomas B.C."/>
            <person name="Singh A."/>
            <person name="Wilkins M.J."/>
            <person name="Karaoz U."/>
            <person name="Brodie E.L."/>
            <person name="Williams K.H."/>
            <person name="Hubbard S.S."/>
            <person name="Banfield J.F."/>
        </authorList>
    </citation>
    <scope>NUCLEOTIDE SEQUENCE [LARGE SCALE GENOMIC DNA]</scope>
</reference>
<keyword evidence="5" id="KW-0808">Transferase</keyword>
<evidence type="ECO:0000256" key="8">
    <source>
        <dbReference type="ARBA" id="ARBA00023306"/>
    </source>
</evidence>
<dbReference type="InterPro" id="IPR013792">
    <property type="entry name" value="RNA3'P_cycl/enolpyr_Trfase_a/b"/>
</dbReference>
<dbReference type="GO" id="GO:0051301">
    <property type="term" value="P:cell division"/>
    <property type="evidence" value="ECO:0007669"/>
    <property type="project" value="UniProtKB-KW"/>
</dbReference>
<evidence type="ECO:0000313" key="18">
    <source>
        <dbReference type="Proteomes" id="UP000178127"/>
    </source>
</evidence>
<dbReference type="GO" id="GO:0009252">
    <property type="term" value="P:peptidoglycan biosynthetic process"/>
    <property type="evidence" value="ECO:0007669"/>
    <property type="project" value="UniProtKB-KW"/>
</dbReference>
<keyword evidence="9" id="KW-0961">Cell wall biogenesis/degradation</keyword>
<sequence length="198" mass="21897">MTNGNISIKGVEKSGITSFTNVLTKMGANFEFSGDEMRVWHANEELKPVEINTAPAPGFMTHWKSLLVLLATKANGVSIIHDTVYINRFEFTKDLNRMGAKIEILKPSEVNLIPVISDDYYDFNKSGEPYTVARVTGPTKLKGVKSHIIDLRSGAVLVLAALYAEGKSEIGGFEYISRGFEDFFEKFGSLGAKFSYVN</sequence>
<dbReference type="InterPro" id="IPR001986">
    <property type="entry name" value="Enolpyruvate_Tfrase_dom"/>
</dbReference>
<protein>
    <recommendedName>
        <fullName evidence="12">UDP-N-acetylglucosamine 1-carboxyvinyltransferase</fullName>
        <ecNumber evidence="11">2.5.1.7</ecNumber>
    </recommendedName>
    <alternativeName>
        <fullName evidence="13">Enoylpyruvate transferase</fullName>
    </alternativeName>
    <alternativeName>
        <fullName evidence="14">UDP-N-acetylglucosamine enolpyruvyl transferase</fullName>
    </alternativeName>
</protein>
<comment type="caution">
    <text evidence="17">The sequence shown here is derived from an EMBL/GenBank/DDBJ whole genome shotgun (WGS) entry which is preliminary data.</text>
</comment>
<dbReference type="GO" id="GO:0005737">
    <property type="term" value="C:cytoplasm"/>
    <property type="evidence" value="ECO:0007669"/>
    <property type="project" value="UniProtKB-SubCell"/>
</dbReference>
<proteinExistence type="inferred from homology"/>
<organism evidence="17 18">
    <name type="scientific">candidate division WWE3 bacterium RIFCSPHIGHO2_02_FULL_38_14</name>
    <dbReference type="NCBI Taxonomy" id="1802620"/>
    <lineage>
        <taxon>Bacteria</taxon>
        <taxon>Katanobacteria</taxon>
    </lineage>
</organism>
<dbReference type="Pfam" id="PF00275">
    <property type="entry name" value="EPSP_synthase"/>
    <property type="match status" value="1"/>
</dbReference>
<evidence type="ECO:0000256" key="10">
    <source>
        <dbReference type="ARBA" id="ARBA00038367"/>
    </source>
</evidence>
<evidence type="ECO:0000256" key="4">
    <source>
        <dbReference type="ARBA" id="ARBA00022618"/>
    </source>
</evidence>
<dbReference type="GO" id="GO:0071555">
    <property type="term" value="P:cell wall organization"/>
    <property type="evidence" value="ECO:0007669"/>
    <property type="project" value="UniProtKB-KW"/>
</dbReference>
<evidence type="ECO:0000256" key="1">
    <source>
        <dbReference type="ARBA" id="ARBA00004496"/>
    </source>
</evidence>
<evidence type="ECO:0000313" key="17">
    <source>
        <dbReference type="EMBL" id="OGC54040.1"/>
    </source>
</evidence>
<dbReference type="GO" id="GO:0008360">
    <property type="term" value="P:regulation of cell shape"/>
    <property type="evidence" value="ECO:0007669"/>
    <property type="project" value="UniProtKB-KW"/>
</dbReference>
<dbReference type="SUPFAM" id="SSF55205">
    <property type="entry name" value="EPT/RTPC-like"/>
    <property type="match status" value="1"/>
</dbReference>
<dbReference type="PANTHER" id="PTHR43783">
    <property type="entry name" value="UDP-N-ACETYLGLUCOSAMINE 1-CARBOXYVINYLTRANSFERASE"/>
    <property type="match status" value="1"/>
</dbReference>
<comment type="pathway">
    <text evidence="2">Cell wall biogenesis; peptidoglycan biosynthesis.</text>
</comment>
<comment type="similarity">
    <text evidence="10">Belongs to the EPSP synthase family. MurA subfamily.</text>
</comment>
<evidence type="ECO:0000256" key="5">
    <source>
        <dbReference type="ARBA" id="ARBA00022679"/>
    </source>
</evidence>
<gene>
    <name evidence="17" type="ORF">A3D91_04760</name>
</gene>
<dbReference type="AlphaFoldDB" id="A0A1F4VAV9"/>
<evidence type="ECO:0000256" key="11">
    <source>
        <dbReference type="ARBA" id="ARBA00039108"/>
    </source>
</evidence>
<evidence type="ECO:0000256" key="13">
    <source>
        <dbReference type="ARBA" id="ARBA00042443"/>
    </source>
</evidence>
<evidence type="ECO:0000256" key="14">
    <source>
        <dbReference type="ARBA" id="ARBA00042842"/>
    </source>
</evidence>
<dbReference type="EMBL" id="MEVD01000006">
    <property type="protein sequence ID" value="OGC54040.1"/>
    <property type="molecule type" value="Genomic_DNA"/>
</dbReference>
<dbReference type="Proteomes" id="UP000178127">
    <property type="component" value="Unassembled WGS sequence"/>
</dbReference>
<dbReference type="Gene3D" id="3.65.10.10">
    <property type="entry name" value="Enolpyruvate transferase domain"/>
    <property type="match status" value="1"/>
</dbReference>